<dbReference type="OMA" id="RMICHAD"/>
<dbReference type="PANTHER" id="PTHR33052">
    <property type="entry name" value="DUF4228 DOMAIN PROTEIN-RELATED"/>
    <property type="match status" value="1"/>
</dbReference>
<dbReference type="Proteomes" id="UP000008810">
    <property type="component" value="Chromosome 2"/>
</dbReference>
<dbReference type="RefSeq" id="XP_003567484.1">
    <property type="nucleotide sequence ID" value="XM_003567436.3"/>
</dbReference>
<dbReference type="OrthoDB" id="1899115at2759"/>
<organism evidence="3">
    <name type="scientific">Brachypodium distachyon</name>
    <name type="common">Purple false brome</name>
    <name type="synonym">Trachynia distachya</name>
    <dbReference type="NCBI Taxonomy" id="15368"/>
    <lineage>
        <taxon>Eukaryota</taxon>
        <taxon>Viridiplantae</taxon>
        <taxon>Streptophyta</taxon>
        <taxon>Embryophyta</taxon>
        <taxon>Tracheophyta</taxon>
        <taxon>Spermatophyta</taxon>
        <taxon>Magnoliopsida</taxon>
        <taxon>Liliopsida</taxon>
        <taxon>Poales</taxon>
        <taxon>Poaceae</taxon>
        <taxon>BOP clade</taxon>
        <taxon>Pooideae</taxon>
        <taxon>Stipodae</taxon>
        <taxon>Brachypodieae</taxon>
        <taxon>Brachypodium</taxon>
    </lineage>
</organism>
<dbReference type="GeneID" id="100821805"/>
<dbReference type="FunCoup" id="I1HVA5">
    <property type="interactions" value="1246"/>
</dbReference>
<feature type="region of interest" description="Disordered" evidence="1">
    <location>
        <begin position="171"/>
        <end position="204"/>
    </location>
</feature>
<evidence type="ECO:0000256" key="1">
    <source>
        <dbReference type="SAM" id="MobiDB-lite"/>
    </source>
</evidence>
<dbReference type="HOGENOM" id="CLU_074228_0_1_1"/>
<keyword evidence="4" id="KW-1185">Reference proteome</keyword>
<proteinExistence type="predicted"/>
<evidence type="ECO:0000313" key="2">
    <source>
        <dbReference type="EMBL" id="KQK11590.1"/>
    </source>
</evidence>
<evidence type="ECO:0000313" key="4">
    <source>
        <dbReference type="Proteomes" id="UP000008810"/>
    </source>
</evidence>
<dbReference type="eggNOG" id="ENOG502QVTC">
    <property type="taxonomic scope" value="Eukaryota"/>
</dbReference>
<dbReference type="Gramene" id="KQK11590">
    <property type="protein sequence ID" value="KQK11590"/>
    <property type="gene ID" value="BRADI_2g61030v3"/>
</dbReference>
<dbReference type="KEGG" id="bdi:100821805"/>
<dbReference type="Pfam" id="PF14009">
    <property type="entry name" value="PADRE"/>
    <property type="match status" value="1"/>
</dbReference>
<protein>
    <submittedName>
        <fullName evidence="2 3">Uncharacterized protein</fullName>
    </submittedName>
</protein>
<reference evidence="3" key="3">
    <citation type="submission" date="2018-08" db="UniProtKB">
        <authorList>
            <consortium name="EnsemblPlants"/>
        </authorList>
    </citation>
    <scope>IDENTIFICATION</scope>
    <source>
        <strain evidence="3">cv. Bd21</strain>
    </source>
</reference>
<dbReference type="EnsemblPlants" id="KQK11590">
    <property type="protein sequence ID" value="KQK11590"/>
    <property type="gene ID" value="BRADI_2g61030v3"/>
</dbReference>
<sequence length="255" mass="26454">MGNGLSPCLHMSATAATPAAARLVYWGGQTRLLPVTDDEDDNGGCSSSFTAADVAAELAADHIVCAAESFFVGLPIPVVAPAERLLPGRAYFVLPAARFSVATRLTAATLASLAPPAPGKKKNKNVLAVRIAGPGQCPFEYVKGAEDGATPLIRVLPEFIEKVIGCSNGNDSGANGNNGAAAGGGGRRGRSKSRGAAMASATETDELCSTPELKRHYAQLFGPRSRPWSPALETISERGKRGVLWLPARLLSSSR</sequence>
<dbReference type="EMBL" id="CM000881">
    <property type="protein sequence ID" value="KQK11590.1"/>
    <property type="molecule type" value="Genomic_DNA"/>
</dbReference>
<evidence type="ECO:0000313" key="3">
    <source>
        <dbReference type="EnsemblPlants" id="KQK11590"/>
    </source>
</evidence>
<gene>
    <name evidence="3" type="primary">LOC100821805</name>
    <name evidence="2" type="ORF">BRADI_2g61030v3</name>
</gene>
<accession>I1HVA5</accession>
<reference evidence="2 3" key="1">
    <citation type="journal article" date="2010" name="Nature">
        <title>Genome sequencing and analysis of the model grass Brachypodium distachyon.</title>
        <authorList>
            <consortium name="International Brachypodium Initiative"/>
        </authorList>
    </citation>
    <scope>NUCLEOTIDE SEQUENCE [LARGE SCALE GENOMIC DNA]</scope>
    <source>
        <strain evidence="2 3">Bd21</strain>
    </source>
</reference>
<dbReference type="STRING" id="15368.I1HVA5"/>
<dbReference type="AlphaFoldDB" id="I1HVA5"/>
<reference evidence="2" key="2">
    <citation type="submission" date="2017-06" db="EMBL/GenBank/DDBJ databases">
        <title>WGS assembly of Brachypodium distachyon.</title>
        <authorList>
            <consortium name="The International Brachypodium Initiative"/>
            <person name="Lucas S."/>
            <person name="Harmon-Smith M."/>
            <person name="Lail K."/>
            <person name="Tice H."/>
            <person name="Grimwood J."/>
            <person name="Bruce D."/>
            <person name="Barry K."/>
            <person name="Shu S."/>
            <person name="Lindquist E."/>
            <person name="Wang M."/>
            <person name="Pitluck S."/>
            <person name="Vogel J.P."/>
            <person name="Garvin D.F."/>
            <person name="Mockler T.C."/>
            <person name="Schmutz J."/>
            <person name="Rokhsar D."/>
            <person name="Bevan M.W."/>
        </authorList>
    </citation>
    <scope>NUCLEOTIDE SEQUENCE</scope>
    <source>
        <strain evidence="2">Bd21</strain>
    </source>
</reference>
<name>I1HVA5_BRADI</name>
<dbReference type="InterPro" id="IPR025322">
    <property type="entry name" value="PADRE_dom"/>
</dbReference>
<feature type="compositionally biased region" description="Low complexity" evidence="1">
    <location>
        <begin position="171"/>
        <end position="180"/>
    </location>
</feature>